<evidence type="ECO:0000313" key="2">
    <source>
        <dbReference type="EMBL" id="GCE10677.1"/>
    </source>
</evidence>
<accession>A0A401ZV14</accession>
<organism evidence="2 3">
    <name type="scientific">Tengunoibacter tsumagoiensis</name>
    <dbReference type="NCBI Taxonomy" id="2014871"/>
    <lineage>
        <taxon>Bacteria</taxon>
        <taxon>Bacillati</taxon>
        <taxon>Chloroflexota</taxon>
        <taxon>Ktedonobacteria</taxon>
        <taxon>Ktedonobacterales</taxon>
        <taxon>Dictyobacteraceae</taxon>
        <taxon>Tengunoibacter</taxon>
    </lineage>
</organism>
<gene>
    <name evidence="2" type="ORF">KTT_05360</name>
</gene>
<feature type="compositionally biased region" description="Pro residues" evidence="1">
    <location>
        <begin position="238"/>
        <end position="247"/>
    </location>
</feature>
<keyword evidence="3" id="KW-1185">Reference proteome</keyword>
<dbReference type="AlphaFoldDB" id="A0A401ZV14"/>
<feature type="compositionally biased region" description="Pro residues" evidence="1">
    <location>
        <begin position="214"/>
        <end position="223"/>
    </location>
</feature>
<comment type="caution">
    <text evidence="2">The sequence shown here is derived from an EMBL/GenBank/DDBJ whole genome shotgun (WGS) entry which is preliminary data.</text>
</comment>
<reference evidence="3" key="1">
    <citation type="submission" date="2018-12" db="EMBL/GenBank/DDBJ databases">
        <title>Tengunoibacter tsumagoiensis gen. nov., sp. nov., Dictyobacter kobayashii sp. nov., D. alpinus sp. nov., and D. joshuensis sp. nov. and description of Dictyobacteraceae fam. nov. within the order Ktedonobacterales isolated from Tengu-no-mugimeshi.</title>
        <authorList>
            <person name="Wang C.M."/>
            <person name="Zheng Y."/>
            <person name="Sakai Y."/>
            <person name="Toyoda A."/>
            <person name="Minakuchi Y."/>
            <person name="Abe K."/>
            <person name="Yokota A."/>
            <person name="Yabe S."/>
        </authorList>
    </citation>
    <scope>NUCLEOTIDE SEQUENCE [LARGE SCALE GENOMIC DNA]</scope>
    <source>
        <strain evidence="3">Uno3</strain>
    </source>
</reference>
<protein>
    <submittedName>
        <fullName evidence="2">Uncharacterized protein</fullName>
    </submittedName>
</protein>
<name>A0A401ZV14_9CHLR</name>
<dbReference type="RefSeq" id="WP_126578261.1">
    <property type="nucleotide sequence ID" value="NZ_BIFR01000001.1"/>
</dbReference>
<feature type="region of interest" description="Disordered" evidence="1">
    <location>
        <begin position="214"/>
        <end position="252"/>
    </location>
</feature>
<proteinExistence type="predicted"/>
<feature type="compositionally biased region" description="Low complexity" evidence="1">
    <location>
        <begin position="224"/>
        <end position="237"/>
    </location>
</feature>
<sequence>MGTLDSLKKWFQPVTDPLCGANKVADDLNTAHQDFMRGFASIMTGMMIKQISVPVNSSTTVATDMAGDGADAISTEALSYLQISVSVTPTPDLMLAGAPVQAAAGVGGATEVSALTEVGTLSAKAMADIEEALANAELQIGEDAALDTVTEVVDGAAVAEAGANPIADAAALILTIIAAALFLKTLYDMAWAIYDAIQTWQKATSNACKPLPTLPTVPKPVTPTQPTQPTQPTNPTQPGTPPNPTTPPSLSQADKDLAKELAAETGVAQNIIEDIISQNPGLTKEEYKLLIKYYQKYKKYPFNTLMVFSTSTPDGKEQIYYMTQGDLDHARHPDALDALSDEELLGLAEDLLENEEPGKTVENKNKGFVDYNYYDVEVDGYYVTVTVRVSTTNPGRIISIFERPNG</sequence>
<dbReference type="EMBL" id="BIFR01000001">
    <property type="protein sequence ID" value="GCE10677.1"/>
    <property type="molecule type" value="Genomic_DNA"/>
</dbReference>
<evidence type="ECO:0000256" key="1">
    <source>
        <dbReference type="SAM" id="MobiDB-lite"/>
    </source>
</evidence>
<evidence type="ECO:0000313" key="3">
    <source>
        <dbReference type="Proteomes" id="UP000287352"/>
    </source>
</evidence>
<dbReference type="Proteomes" id="UP000287352">
    <property type="component" value="Unassembled WGS sequence"/>
</dbReference>